<dbReference type="Gene3D" id="3.40.140.10">
    <property type="entry name" value="Cytidine Deaminase, domain 2"/>
    <property type="match status" value="1"/>
</dbReference>
<evidence type="ECO:0000256" key="5">
    <source>
        <dbReference type="ARBA" id="ARBA00022801"/>
    </source>
</evidence>
<dbReference type="SUPFAM" id="SSF53927">
    <property type="entry name" value="Cytidine deaminase-like"/>
    <property type="match status" value="1"/>
</dbReference>
<accession>A0A1M7ZI22</accession>
<feature type="binding site" evidence="8">
    <location>
        <position position="101"/>
    </location>
    <ligand>
        <name>Zn(2+)</name>
        <dbReference type="ChEBI" id="CHEBI:29105"/>
        <note>catalytic</note>
    </ligand>
</feature>
<dbReference type="Proteomes" id="UP000186406">
    <property type="component" value="Unassembled WGS sequence"/>
</dbReference>
<dbReference type="GO" id="GO:0052717">
    <property type="term" value="F:tRNA-specific adenosine-34 deaminase activity"/>
    <property type="evidence" value="ECO:0007669"/>
    <property type="project" value="UniProtKB-UniRule"/>
</dbReference>
<evidence type="ECO:0000256" key="8">
    <source>
        <dbReference type="HAMAP-Rule" id="MF_00972"/>
    </source>
</evidence>
<dbReference type="STRING" id="1123029.SAMN02745172_01667"/>
<evidence type="ECO:0000256" key="3">
    <source>
        <dbReference type="ARBA" id="ARBA00022694"/>
    </source>
</evidence>
<sequence length="168" mass="17495">MVKVDRSAGETAMAYAASGSGVRSFMDVALDEARAAAERGEVPVGAVVVKAGAVIARAGNRTLADRDPTAHAEILALRAAAATLGSERLSGCDLYVTLEPCPMCAGAISFARIRRLYYGAADPKGGAVEHGVRLYHAPTCHHAPDVLSGIGETASADLLRAFFRDRRG</sequence>
<dbReference type="PANTHER" id="PTHR11079:SF202">
    <property type="entry name" value="TRNA-SPECIFIC ADENOSINE DEAMINASE"/>
    <property type="match status" value="1"/>
</dbReference>
<feature type="active site" description="Proton donor" evidence="8">
    <location>
        <position position="73"/>
    </location>
</feature>
<evidence type="ECO:0000256" key="7">
    <source>
        <dbReference type="ARBA" id="ARBA00048045"/>
    </source>
</evidence>
<dbReference type="InterPro" id="IPR002125">
    <property type="entry name" value="CMP_dCMP_dom"/>
</dbReference>
<evidence type="ECO:0000256" key="4">
    <source>
        <dbReference type="ARBA" id="ARBA00022723"/>
    </source>
</evidence>
<reference evidence="10 11" key="1">
    <citation type="submission" date="2016-12" db="EMBL/GenBank/DDBJ databases">
        <authorList>
            <person name="Song W.-J."/>
            <person name="Kurnit D.M."/>
        </authorList>
    </citation>
    <scope>NUCLEOTIDE SEQUENCE [LARGE SCALE GENOMIC DNA]</scope>
    <source>
        <strain evidence="10 11">DSM 19599</strain>
    </source>
</reference>
<evidence type="ECO:0000313" key="11">
    <source>
        <dbReference type="Proteomes" id="UP000186406"/>
    </source>
</evidence>
<dbReference type="CDD" id="cd01285">
    <property type="entry name" value="nucleoside_deaminase"/>
    <property type="match status" value="1"/>
</dbReference>
<evidence type="ECO:0000313" key="10">
    <source>
        <dbReference type="EMBL" id="SHO64316.1"/>
    </source>
</evidence>
<dbReference type="HAMAP" id="MF_00972">
    <property type="entry name" value="tRNA_aden_deaminase"/>
    <property type="match status" value="1"/>
</dbReference>
<dbReference type="EC" id="3.5.4.33" evidence="8"/>
<dbReference type="PROSITE" id="PS51747">
    <property type="entry name" value="CYT_DCMP_DEAMINASES_2"/>
    <property type="match status" value="1"/>
</dbReference>
<comment type="function">
    <text evidence="8">Catalyzes the deamination of adenosine to inosine at the wobble position 34 of tRNA(Arg2).</text>
</comment>
<dbReference type="GO" id="GO:0002100">
    <property type="term" value="P:tRNA wobble adenosine to inosine editing"/>
    <property type="evidence" value="ECO:0007669"/>
    <property type="project" value="UniProtKB-UniRule"/>
</dbReference>
<dbReference type="EMBL" id="FRXO01000003">
    <property type="protein sequence ID" value="SHO64316.1"/>
    <property type="molecule type" value="Genomic_DNA"/>
</dbReference>
<dbReference type="InterPro" id="IPR028883">
    <property type="entry name" value="tRNA_aden_deaminase"/>
</dbReference>
<feature type="binding site" evidence="8">
    <location>
        <position position="104"/>
    </location>
    <ligand>
        <name>Zn(2+)</name>
        <dbReference type="ChEBI" id="CHEBI:29105"/>
        <note>catalytic</note>
    </ligand>
</feature>
<feature type="binding site" evidence="8">
    <location>
        <position position="71"/>
    </location>
    <ligand>
        <name>Zn(2+)</name>
        <dbReference type="ChEBI" id="CHEBI:29105"/>
        <note>catalytic</note>
    </ligand>
</feature>
<comment type="catalytic activity">
    <reaction evidence="7 8">
        <text>adenosine(34) in tRNA + H2O + H(+) = inosine(34) in tRNA + NH4(+)</text>
        <dbReference type="Rhea" id="RHEA:43168"/>
        <dbReference type="Rhea" id="RHEA-COMP:10373"/>
        <dbReference type="Rhea" id="RHEA-COMP:10374"/>
        <dbReference type="ChEBI" id="CHEBI:15377"/>
        <dbReference type="ChEBI" id="CHEBI:15378"/>
        <dbReference type="ChEBI" id="CHEBI:28938"/>
        <dbReference type="ChEBI" id="CHEBI:74411"/>
        <dbReference type="ChEBI" id="CHEBI:82852"/>
        <dbReference type="EC" id="3.5.4.33"/>
    </reaction>
</comment>
<dbReference type="PANTHER" id="PTHR11079">
    <property type="entry name" value="CYTOSINE DEAMINASE FAMILY MEMBER"/>
    <property type="match status" value="1"/>
</dbReference>
<keyword evidence="4 8" id="KW-0479">Metal-binding</keyword>
<evidence type="ECO:0000256" key="6">
    <source>
        <dbReference type="ARBA" id="ARBA00022833"/>
    </source>
</evidence>
<dbReference type="PROSITE" id="PS00903">
    <property type="entry name" value="CYT_DCMP_DEAMINASES_1"/>
    <property type="match status" value="1"/>
</dbReference>
<evidence type="ECO:0000256" key="1">
    <source>
        <dbReference type="ARBA" id="ARBA00010669"/>
    </source>
</evidence>
<comment type="similarity">
    <text evidence="1">Belongs to the cytidine and deoxycytidylate deaminase family. ADAT2 subfamily.</text>
</comment>
<keyword evidence="6 8" id="KW-0862">Zinc</keyword>
<organism evidence="10 11">
    <name type="scientific">Pseudoxanthobacter soli DSM 19599</name>
    <dbReference type="NCBI Taxonomy" id="1123029"/>
    <lineage>
        <taxon>Bacteria</taxon>
        <taxon>Pseudomonadati</taxon>
        <taxon>Pseudomonadota</taxon>
        <taxon>Alphaproteobacteria</taxon>
        <taxon>Hyphomicrobiales</taxon>
        <taxon>Segnochrobactraceae</taxon>
        <taxon>Pseudoxanthobacter</taxon>
    </lineage>
</organism>
<comment type="subunit">
    <text evidence="2 8">Homodimer.</text>
</comment>
<comment type="cofactor">
    <cofactor evidence="8">
        <name>Zn(2+)</name>
        <dbReference type="ChEBI" id="CHEBI:29105"/>
    </cofactor>
    <text evidence="8">Binds 1 zinc ion per subunit.</text>
</comment>
<feature type="domain" description="CMP/dCMP-type deaminase" evidence="9">
    <location>
        <begin position="20"/>
        <end position="129"/>
    </location>
</feature>
<dbReference type="InterPro" id="IPR016192">
    <property type="entry name" value="APOBEC/CMP_deaminase_Zn-bd"/>
</dbReference>
<gene>
    <name evidence="8" type="primary">tadA</name>
    <name evidence="10" type="ORF">SAMN02745172_01667</name>
</gene>
<name>A0A1M7ZI22_9HYPH</name>
<dbReference type="GO" id="GO:0008270">
    <property type="term" value="F:zinc ion binding"/>
    <property type="evidence" value="ECO:0007669"/>
    <property type="project" value="UniProtKB-UniRule"/>
</dbReference>
<keyword evidence="5 8" id="KW-0378">Hydrolase</keyword>
<proteinExistence type="inferred from homology"/>
<keyword evidence="11" id="KW-1185">Reference proteome</keyword>
<evidence type="ECO:0000259" key="9">
    <source>
        <dbReference type="PROSITE" id="PS51747"/>
    </source>
</evidence>
<evidence type="ECO:0000256" key="2">
    <source>
        <dbReference type="ARBA" id="ARBA00011738"/>
    </source>
</evidence>
<dbReference type="AlphaFoldDB" id="A0A1M7ZI22"/>
<dbReference type="Pfam" id="PF00383">
    <property type="entry name" value="dCMP_cyt_deam_1"/>
    <property type="match status" value="1"/>
</dbReference>
<protein>
    <recommendedName>
        <fullName evidence="8">tRNA-specific adenosine deaminase</fullName>
        <ecNumber evidence="8">3.5.4.33</ecNumber>
    </recommendedName>
</protein>
<dbReference type="InterPro" id="IPR016193">
    <property type="entry name" value="Cytidine_deaminase-like"/>
</dbReference>
<keyword evidence="3 8" id="KW-0819">tRNA processing</keyword>